<dbReference type="AlphaFoldDB" id="H6C9D2"/>
<protein>
    <submittedName>
        <fullName evidence="3">Uncharacterized protein</fullName>
    </submittedName>
</protein>
<proteinExistence type="predicted"/>
<evidence type="ECO:0000313" key="4">
    <source>
        <dbReference type="Proteomes" id="UP000007304"/>
    </source>
</evidence>
<gene>
    <name evidence="3" type="ORF">HMPREF1120_08651</name>
</gene>
<evidence type="ECO:0000256" key="1">
    <source>
        <dbReference type="SAM" id="MobiDB-lite"/>
    </source>
</evidence>
<accession>H6C9D2</accession>
<feature type="compositionally biased region" description="Polar residues" evidence="1">
    <location>
        <begin position="253"/>
        <end position="269"/>
    </location>
</feature>
<dbReference type="GeneID" id="20313290"/>
<name>H6C9D2_EXODN</name>
<dbReference type="HOGENOM" id="CLU_071858_0_0_1"/>
<dbReference type="Proteomes" id="UP000007304">
    <property type="component" value="Unassembled WGS sequence"/>
</dbReference>
<dbReference type="RefSeq" id="XP_009161163.1">
    <property type="nucleotide sequence ID" value="XM_009162915.1"/>
</dbReference>
<dbReference type="OMA" id="PGRICCA"/>
<keyword evidence="4" id="KW-1185">Reference proteome</keyword>
<evidence type="ECO:0000313" key="3">
    <source>
        <dbReference type="EMBL" id="EHY60702.1"/>
    </source>
</evidence>
<sequence>MSPLLFSVLSAFPLLLSCGRTLELDSRQSCALNYYPCSPDGASARDVPVIGPGLAQLYLDLIQTVNPSTVRGYGNTGAVGRAGGRRQSPGRICCAQNTQCLLVLSYNIPVCWDRFTTNYYLPDGSYGSISSGNYTTPAGDHANLITGTYELANGQTGNIYEEDPIEQPNTSTLLLPSPFTSSGVGSAIPASQVGGQATYTPPSMATYTPLPMPTYTSLPMPLLPPMPTSSTTSSANNNITGSGNATDGVRSTRAGTGTGSMTASVTGDPSLTPPITGDGSGHGRCALCHQRLLLLMIVVAYHIWYA</sequence>
<dbReference type="InParanoid" id="H6C9D2"/>
<feature type="chain" id="PRO_5003603001" evidence="2">
    <location>
        <begin position="20"/>
        <end position="306"/>
    </location>
</feature>
<dbReference type="eggNOG" id="ENOG502S2DA">
    <property type="taxonomic scope" value="Eukaryota"/>
</dbReference>
<dbReference type="VEuPathDB" id="FungiDB:HMPREF1120_08651"/>
<dbReference type="EMBL" id="JH226136">
    <property type="protein sequence ID" value="EHY60702.1"/>
    <property type="molecule type" value="Genomic_DNA"/>
</dbReference>
<evidence type="ECO:0000256" key="2">
    <source>
        <dbReference type="SAM" id="SignalP"/>
    </source>
</evidence>
<feature type="signal peptide" evidence="2">
    <location>
        <begin position="1"/>
        <end position="19"/>
    </location>
</feature>
<feature type="compositionally biased region" description="Polar residues" evidence="1">
    <location>
        <begin position="235"/>
        <end position="245"/>
    </location>
</feature>
<feature type="region of interest" description="Disordered" evidence="1">
    <location>
        <begin position="227"/>
        <end position="271"/>
    </location>
</feature>
<dbReference type="OrthoDB" id="3438781at2759"/>
<organism evidence="3 4">
    <name type="scientific">Exophiala dermatitidis (strain ATCC 34100 / CBS 525.76 / NIH/UT8656)</name>
    <name type="common">Black yeast</name>
    <name type="synonym">Wangiella dermatitidis</name>
    <dbReference type="NCBI Taxonomy" id="858893"/>
    <lineage>
        <taxon>Eukaryota</taxon>
        <taxon>Fungi</taxon>
        <taxon>Dikarya</taxon>
        <taxon>Ascomycota</taxon>
        <taxon>Pezizomycotina</taxon>
        <taxon>Eurotiomycetes</taxon>
        <taxon>Chaetothyriomycetidae</taxon>
        <taxon>Chaetothyriales</taxon>
        <taxon>Herpotrichiellaceae</taxon>
        <taxon>Exophiala</taxon>
    </lineage>
</organism>
<keyword evidence="2" id="KW-0732">Signal</keyword>
<reference evidence="3" key="1">
    <citation type="submission" date="2011-07" db="EMBL/GenBank/DDBJ databases">
        <title>The Genome Sequence of Exophiala (Wangiella) dermatitidis NIH/UT8656.</title>
        <authorList>
            <consortium name="The Broad Institute Genome Sequencing Platform"/>
            <person name="Cuomo C."/>
            <person name="Wang Z."/>
            <person name="Hunicke-Smith S."/>
            <person name="Szanislo P.J."/>
            <person name="Earl A."/>
            <person name="Young S.K."/>
            <person name="Zeng Q."/>
            <person name="Gargeya S."/>
            <person name="Fitzgerald M."/>
            <person name="Haas B."/>
            <person name="Abouelleil A."/>
            <person name="Alvarado L."/>
            <person name="Arachchi H.M."/>
            <person name="Berlin A."/>
            <person name="Brown A."/>
            <person name="Chapman S.B."/>
            <person name="Chen Z."/>
            <person name="Dunbar C."/>
            <person name="Freedman E."/>
            <person name="Gearin G."/>
            <person name="Gellesch M."/>
            <person name="Goldberg J."/>
            <person name="Griggs A."/>
            <person name="Gujja S."/>
            <person name="Heiman D."/>
            <person name="Howarth C."/>
            <person name="Larson L."/>
            <person name="Lui A."/>
            <person name="MacDonald P.J.P."/>
            <person name="Montmayeur A."/>
            <person name="Murphy C."/>
            <person name="Neiman D."/>
            <person name="Pearson M."/>
            <person name="Priest M."/>
            <person name="Roberts A."/>
            <person name="Saif S."/>
            <person name="Shea T."/>
            <person name="Shenoy N."/>
            <person name="Sisk P."/>
            <person name="Stolte C."/>
            <person name="Sykes S."/>
            <person name="Wortman J."/>
            <person name="Nusbaum C."/>
            <person name="Birren B."/>
        </authorList>
    </citation>
    <scope>NUCLEOTIDE SEQUENCE</scope>
    <source>
        <strain evidence="3">NIH/UT8656</strain>
    </source>
</reference>